<protein>
    <recommendedName>
        <fullName evidence="2">LysM domain-containing protein</fullName>
    </recommendedName>
</protein>
<dbReference type="SUPFAM" id="SSF54106">
    <property type="entry name" value="LysM domain"/>
    <property type="match status" value="1"/>
</dbReference>
<dbReference type="SMART" id="SM00257">
    <property type="entry name" value="LysM"/>
    <property type="match status" value="1"/>
</dbReference>
<dbReference type="EMBL" id="LQWY01000014">
    <property type="protein sequence ID" value="OAH61953.1"/>
    <property type="molecule type" value="Genomic_DNA"/>
</dbReference>
<evidence type="ECO:0000259" key="2">
    <source>
        <dbReference type="PROSITE" id="PS51782"/>
    </source>
</evidence>
<dbReference type="PROSITE" id="PS51782">
    <property type="entry name" value="LYSM"/>
    <property type="match status" value="1"/>
</dbReference>
<dbReference type="OrthoDB" id="2969869at2"/>
<dbReference type="InterPro" id="IPR048494">
    <property type="entry name" value="Dit-like_N"/>
</dbReference>
<name>A0A177KIW8_9BACI</name>
<feature type="compositionally biased region" description="Gly residues" evidence="1">
    <location>
        <begin position="197"/>
        <end position="210"/>
    </location>
</feature>
<keyword evidence="5" id="KW-1185">Reference proteome</keyword>
<accession>A0A177KIW8</accession>
<dbReference type="InterPro" id="IPR036779">
    <property type="entry name" value="LysM_dom_sf"/>
</dbReference>
<feature type="domain" description="LysM" evidence="2">
    <location>
        <begin position="138"/>
        <end position="181"/>
    </location>
</feature>
<evidence type="ECO:0000313" key="5">
    <source>
        <dbReference type="Proteomes" id="UP000076935"/>
    </source>
</evidence>
<evidence type="ECO:0000313" key="4">
    <source>
        <dbReference type="EMBL" id="OAH61953.1"/>
    </source>
</evidence>
<dbReference type="CDD" id="cd00118">
    <property type="entry name" value="LysM"/>
    <property type="match status" value="1"/>
</dbReference>
<gene>
    <name evidence="3" type="ORF">AWH48_12015</name>
    <name evidence="4" type="ORF">AWH49_11055</name>
</gene>
<organism evidence="3 6">
    <name type="scientific">Domibacillus aminovorans</name>
    <dbReference type="NCBI Taxonomy" id="29332"/>
    <lineage>
        <taxon>Bacteria</taxon>
        <taxon>Bacillati</taxon>
        <taxon>Bacillota</taxon>
        <taxon>Bacilli</taxon>
        <taxon>Bacillales</taxon>
        <taxon>Bacillaceae</taxon>
        <taxon>Domibacillus</taxon>
    </lineage>
</organism>
<dbReference type="RefSeq" id="WP_063965098.1">
    <property type="nucleotide sequence ID" value="NZ_JBCNAN010000021.1"/>
</dbReference>
<dbReference type="Pfam" id="PF01476">
    <property type="entry name" value="LysM"/>
    <property type="match status" value="1"/>
</dbReference>
<dbReference type="Gene3D" id="3.10.350.10">
    <property type="entry name" value="LysM domain"/>
    <property type="match status" value="1"/>
</dbReference>
<dbReference type="InterPro" id="IPR018392">
    <property type="entry name" value="LysM"/>
</dbReference>
<dbReference type="Proteomes" id="UP000077271">
    <property type="component" value="Unassembled WGS sequence"/>
</dbReference>
<reference evidence="5 6" key="1">
    <citation type="submission" date="2016-01" db="EMBL/GenBank/DDBJ databases">
        <title>Investigation of taxonomic status of Bacillus aminovorans.</title>
        <authorList>
            <person name="Verma A."/>
            <person name="Pal Y."/>
            <person name="Krishnamurthi S."/>
        </authorList>
    </citation>
    <scope>NUCLEOTIDE SEQUENCE [LARGE SCALE GENOMIC DNA]</scope>
    <source>
        <strain evidence="4 5">DSM 1314</strain>
        <strain evidence="3 6">DSM 4337</strain>
    </source>
</reference>
<dbReference type="STRING" id="29332.AWH48_12015"/>
<comment type="caution">
    <text evidence="3">The sequence shown here is derived from an EMBL/GenBank/DDBJ whole genome shotgun (WGS) entry which is preliminary data.</text>
</comment>
<evidence type="ECO:0000313" key="3">
    <source>
        <dbReference type="EMBL" id="OAH53077.1"/>
    </source>
</evidence>
<dbReference type="AlphaFoldDB" id="A0A177KIW8"/>
<dbReference type="Proteomes" id="UP000076935">
    <property type="component" value="Unassembled WGS sequence"/>
</dbReference>
<evidence type="ECO:0000313" key="6">
    <source>
        <dbReference type="Proteomes" id="UP000077271"/>
    </source>
</evidence>
<dbReference type="EMBL" id="LQWZ01000036">
    <property type="protein sequence ID" value="OAH53077.1"/>
    <property type="molecule type" value="Genomic_DNA"/>
</dbReference>
<proteinExistence type="predicted"/>
<dbReference type="Pfam" id="PF21821">
    <property type="entry name" value="Dit_like"/>
    <property type="match status" value="1"/>
</dbReference>
<sequence>MARLGPINLSIESEGDSSSIEATTYPVERSESYTDHIITKPDDFSLSGYILGPNYVRDKQYLKDEMKKGTVFTYVGRNIAKQVIILSIDGNMHSNIANGSEISIKLQTVRFAASPWKKVKSTGEKKPVDTKPEATKELYHVVKAGDTYSSLAKKYNTTVKQLQEWNKYPPTKIPVGVKLRVGTIGQGSNAYSTTNGIGQGASSGSTTGGN</sequence>
<evidence type="ECO:0000256" key="1">
    <source>
        <dbReference type="SAM" id="MobiDB-lite"/>
    </source>
</evidence>
<feature type="region of interest" description="Disordered" evidence="1">
    <location>
        <begin position="190"/>
        <end position="210"/>
    </location>
</feature>